<protein>
    <recommendedName>
        <fullName evidence="4">DUF481 domain-containing protein</fullName>
    </recommendedName>
</protein>
<evidence type="ECO:0000313" key="2">
    <source>
        <dbReference type="EMBL" id="UYW01905.1"/>
    </source>
</evidence>
<dbReference type="RefSeq" id="WP_264434381.1">
    <property type="nucleotide sequence ID" value="NZ_CP081495.1"/>
</dbReference>
<dbReference type="Proteomes" id="UP001163328">
    <property type="component" value="Chromosome"/>
</dbReference>
<feature type="chain" id="PRO_5045150587" description="DUF481 domain-containing protein" evidence="1">
    <location>
        <begin position="22"/>
        <end position="224"/>
    </location>
</feature>
<feature type="signal peptide" evidence="1">
    <location>
        <begin position="1"/>
        <end position="21"/>
    </location>
</feature>
<sequence>MNISTRFLLACFTLLVVSAHAQTTDSIPSVSQTTPIPIEAFVSDKGLLTQLVVSKKLEPQSKFGIFALTEYYGDFKNEANKNQFMAQTYLTYNVYKGLSVVGGAIITHQTGFRPSAGLQYVFMKNDFFVMLQPRMDLSETHNLEAFGFIEYTPKLTEKLGIYSRLQMMYNHNEKFNLHEVSYTRVRLGVSYKTYQMGLGANFASYGPDKVKEDSYGVFVRALLF</sequence>
<dbReference type="EMBL" id="CP081495">
    <property type="protein sequence ID" value="UYW01905.1"/>
    <property type="molecule type" value="Genomic_DNA"/>
</dbReference>
<evidence type="ECO:0000256" key="1">
    <source>
        <dbReference type="SAM" id="SignalP"/>
    </source>
</evidence>
<organism evidence="2 3">
    <name type="scientific">Flavobacterium agricola</name>
    <dbReference type="NCBI Taxonomy" id="2870839"/>
    <lineage>
        <taxon>Bacteria</taxon>
        <taxon>Pseudomonadati</taxon>
        <taxon>Bacteroidota</taxon>
        <taxon>Flavobacteriia</taxon>
        <taxon>Flavobacteriales</taxon>
        <taxon>Flavobacteriaceae</taxon>
        <taxon>Flavobacterium</taxon>
    </lineage>
</organism>
<gene>
    <name evidence="2" type="ORF">K5I29_03035</name>
</gene>
<evidence type="ECO:0008006" key="4">
    <source>
        <dbReference type="Google" id="ProtNLM"/>
    </source>
</evidence>
<reference evidence="2" key="1">
    <citation type="submission" date="2021-08" db="EMBL/GenBank/DDBJ databases">
        <title>Flavobacterium sp. strain CC-SYL302.</title>
        <authorList>
            <person name="Lin S.-Y."/>
            <person name="Lee T.-H."/>
            <person name="Young C.-C."/>
        </authorList>
    </citation>
    <scope>NUCLEOTIDE SEQUENCE</scope>
    <source>
        <strain evidence="2">CC-SYL302</strain>
    </source>
</reference>
<accession>A0ABY6M2E6</accession>
<keyword evidence="1" id="KW-0732">Signal</keyword>
<keyword evidence="3" id="KW-1185">Reference proteome</keyword>
<evidence type="ECO:0000313" key="3">
    <source>
        <dbReference type="Proteomes" id="UP001163328"/>
    </source>
</evidence>
<name>A0ABY6M2E6_9FLAO</name>
<proteinExistence type="predicted"/>